<dbReference type="Gene3D" id="3.40.50.720">
    <property type="entry name" value="NAD(P)-binding Rossmann-like Domain"/>
    <property type="match status" value="1"/>
</dbReference>
<accession>A0ABP8F474</accession>
<proteinExistence type="inferred from homology"/>
<comment type="similarity">
    <text evidence="1">Belongs to the short-chain dehydrogenases/reductases (SDR) family.</text>
</comment>
<evidence type="ECO:0000313" key="4">
    <source>
        <dbReference type="Proteomes" id="UP001501417"/>
    </source>
</evidence>
<dbReference type="SUPFAM" id="SSF51735">
    <property type="entry name" value="NAD(P)-binding Rossmann-fold domains"/>
    <property type="match status" value="1"/>
</dbReference>
<reference evidence="4" key="1">
    <citation type="journal article" date="2019" name="Int. J. Syst. Evol. Microbiol.">
        <title>The Global Catalogue of Microorganisms (GCM) 10K type strain sequencing project: providing services to taxonomists for standard genome sequencing and annotation.</title>
        <authorList>
            <consortium name="The Broad Institute Genomics Platform"/>
            <consortium name="The Broad Institute Genome Sequencing Center for Infectious Disease"/>
            <person name="Wu L."/>
            <person name="Ma J."/>
        </authorList>
    </citation>
    <scope>NUCLEOTIDE SEQUENCE [LARGE SCALE GENOMIC DNA]</scope>
    <source>
        <strain evidence="4">JCM 17782</strain>
    </source>
</reference>
<evidence type="ECO:0000256" key="1">
    <source>
        <dbReference type="ARBA" id="ARBA00006484"/>
    </source>
</evidence>
<dbReference type="PANTHER" id="PTHR42760">
    <property type="entry name" value="SHORT-CHAIN DEHYDROGENASES/REDUCTASES FAMILY MEMBER"/>
    <property type="match status" value="1"/>
</dbReference>
<dbReference type="Proteomes" id="UP001501417">
    <property type="component" value="Unassembled WGS sequence"/>
</dbReference>
<gene>
    <name evidence="3" type="ORF">GCM10023161_43530</name>
</gene>
<dbReference type="EMBL" id="BAABGF010000051">
    <property type="protein sequence ID" value="GAA4294325.1"/>
    <property type="molecule type" value="Genomic_DNA"/>
</dbReference>
<dbReference type="PRINTS" id="PR00080">
    <property type="entry name" value="SDRFAMILY"/>
</dbReference>
<keyword evidence="4" id="KW-1185">Reference proteome</keyword>
<sequence>MSPETNDVCLNRLNGRAVLVTGAGSGIGAAVCRRLLDEGALVAALDRDRPALDAMADRAGGGEDSLELLDADVSSEPEVGAAVEAAVGRFGDLHGVVHCAAIMPSEDLVPIHRADLNTFNRVINVNLTGTFLVAKYTIKSLARQGGSLVTFSSIAALRNGGGTGYAASKGAVISLTRTIAANWGHRGVRANVLCPGGVETPMTKEMFARPEVLEMVTRTAPLGRVAQPQELAATVAFLVSDDSSYLTGATLVVDGGGSVA</sequence>
<name>A0ABP8F474_9MYCO</name>
<protein>
    <submittedName>
        <fullName evidence="3">3-oxoacyl-ACP reductase</fullName>
    </submittedName>
</protein>
<dbReference type="Pfam" id="PF13561">
    <property type="entry name" value="adh_short_C2"/>
    <property type="match status" value="1"/>
</dbReference>
<dbReference type="InterPro" id="IPR057326">
    <property type="entry name" value="KR_dom"/>
</dbReference>
<evidence type="ECO:0000259" key="2">
    <source>
        <dbReference type="SMART" id="SM00822"/>
    </source>
</evidence>
<dbReference type="PROSITE" id="PS00061">
    <property type="entry name" value="ADH_SHORT"/>
    <property type="match status" value="1"/>
</dbReference>
<dbReference type="SMART" id="SM00822">
    <property type="entry name" value="PKS_KR"/>
    <property type="match status" value="1"/>
</dbReference>
<feature type="domain" description="Ketoreductase" evidence="2">
    <location>
        <begin position="16"/>
        <end position="199"/>
    </location>
</feature>
<organism evidence="3 4">
    <name type="scientific">Mycobacterium paraffinicum</name>
    <dbReference type="NCBI Taxonomy" id="53378"/>
    <lineage>
        <taxon>Bacteria</taxon>
        <taxon>Bacillati</taxon>
        <taxon>Actinomycetota</taxon>
        <taxon>Actinomycetes</taxon>
        <taxon>Mycobacteriales</taxon>
        <taxon>Mycobacteriaceae</taxon>
        <taxon>Mycobacterium</taxon>
    </lineage>
</organism>
<evidence type="ECO:0000313" key="3">
    <source>
        <dbReference type="EMBL" id="GAA4294325.1"/>
    </source>
</evidence>
<dbReference type="InterPro" id="IPR002347">
    <property type="entry name" value="SDR_fam"/>
</dbReference>
<comment type="caution">
    <text evidence="3">The sequence shown here is derived from an EMBL/GenBank/DDBJ whole genome shotgun (WGS) entry which is preliminary data.</text>
</comment>
<dbReference type="CDD" id="cd05233">
    <property type="entry name" value="SDR_c"/>
    <property type="match status" value="1"/>
</dbReference>
<dbReference type="PRINTS" id="PR00081">
    <property type="entry name" value="GDHRDH"/>
</dbReference>
<dbReference type="InterPro" id="IPR036291">
    <property type="entry name" value="NAD(P)-bd_dom_sf"/>
</dbReference>
<dbReference type="InterPro" id="IPR020904">
    <property type="entry name" value="Sc_DH/Rdtase_CS"/>
</dbReference>